<evidence type="ECO:0000256" key="1">
    <source>
        <dbReference type="SAM" id="MobiDB-lite"/>
    </source>
</evidence>
<sequence>MDGSIPPLSGLSSTSSSSSSAIFRPRRSDDWLEYRPAIEQLYRDHQLKLRDVKRIMERDYNFHASEKQYKDRLASWHVRKNIKAKDIKIMIRKQQKRAARGKQTAFRVNGQEVDQKRIARFARRKGTNWEDHSRDNATQPSPEPGTPTDMSCYTPDGTDRASTLSPLPEFRSIRRDERSEPLLDSETDETRSMQATLSPSQASTTTTNVLDDKFAPTEEDPWAALTDFQNRLRKLDHDLEVSLADYVSPHEHHE</sequence>
<proteinExistence type="predicted"/>
<feature type="compositionally biased region" description="Low complexity" evidence="1">
    <location>
        <begin position="1"/>
        <end position="20"/>
    </location>
</feature>
<dbReference type="GeneID" id="36547431"/>
<feature type="compositionally biased region" description="Polar residues" evidence="1">
    <location>
        <begin position="192"/>
        <end position="208"/>
    </location>
</feature>
<dbReference type="RefSeq" id="XP_024695542.1">
    <property type="nucleotide sequence ID" value="XM_024839907.1"/>
</dbReference>
<dbReference type="InterPro" id="IPR025676">
    <property type="entry name" value="Clr5_dom"/>
</dbReference>
<organism evidence="3 4">
    <name type="scientific">Aspergillus campestris (strain IBT 28561)</name>
    <dbReference type="NCBI Taxonomy" id="1392248"/>
    <lineage>
        <taxon>Eukaryota</taxon>
        <taxon>Fungi</taxon>
        <taxon>Dikarya</taxon>
        <taxon>Ascomycota</taxon>
        <taxon>Pezizomycotina</taxon>
        <taxon>Eurotiomycetes</taxon>
        <taxon>Eurotiomycetidae</taxon>
        <taxon>Eurotiales</taxon>
        <taxon>Aspergillaceae</taxon>
        <taxon>Aspergillus</taxon>
        <taxon>Aspergillus subgen. Circumdati</taxon>
    </lineage>
</organism>
<protein>
    <recommendedName>
        <fullName evidence="2">Clr5 domain-containing protein</fullName>
    </recommendedName>
</protein>
<feature type="region of interest" description="Disordered" evidence="1">
    <location>
        <begin position="1"/>
        <end position="24"/>
    </location>
</feature>
<reference evidence="3" key="1">
    <citation type="submission" date="2016-12" db="EMBL/GenBank/DDBJ databases">
        <title>The genomes of Aspergillus section Nigri reveals drivers in fungal speciation.</title>
        <authorList>
            <consortium name="DOE Joint Genome Institute"/>
            <person name="Vesth T.C."/>
            <person name="Nybo J."/>
            <person name="Theobald S."/>
            <person name="Brandl J."/>
            <person name="Frisvad J.C."/>
            <person name="Nielsen K.F."/>
            <person name="Lyhne E.K."/>
            <person name="Kogle M.E."/>
            <person name="Kuo A."/>
            <person name="Riley R."/>
            <person name="Clum A."/>
            <person name="Nolan M."/>
            <person name="Lipzen A."/>
            <person name="Salamov A."/>
            <person name="Henrissat B."/>
            <person name="Wiebenga A."/>
            <person name="De vries R.P."/>
            <person name="Grigoriev I.V."/>
            <person name="Mortensen U.H."/>
            <person name="Andersen M.R."/>
            <person name="Baker S.E."/>
        </authorList>
    </citation>
    <scope>NUCLEOTIDE SEQUENCE</scope>
    <source>
        <strain evidence="3">IBT 28561</strain>
    </source>
</reference>
<gene>
    <name evidence="3" type="ORF">P168DRAFT_315477</name>
</gene>
<comment type="caution">
    <text evidence="3">The sequence shown here is derived from an EMBL/GenBank/DDBJ whole genome shotgun (WGS) entry which is preliminary data.</text>
</comment>
<feature type="region of interest" description="Disordered" evidence="1">
    <location>
        <begin position="122"/>
        <end position="208"/>
    </location>
</feature>
<feature type="compositionally biased region" description="Basic and acidic residues" evidence="1">
    <location>
        <begin position="171"/>
        <end position="181"/>
    </location>
</feature>
<keyword evidence="4" id="KW-1185">Reference proteome</keyword>
<dbReference type="PANTHER" id="PTHR38788:SF3">
    <property type="entry name" value="CLR5 DOMAIN-CONTAINING PROTEIN"/>
    <property type="match status" value="1"/>
</dbReference>
<dbReference type="OrthoDB" id="539213at2759"/>
<dbReference type="PANTHER" id="PTHR38788">
    <property type="entry name" value="CLR5 DOMAIN-CONTAINING PROTEIN"/>
    <property type="match status" value="1"/>
</dbReference>
<dbReference type="Proteomes" id="UP000234254">
    <property type="component" value="Unassembled WGS sequence"/>
</dbReference>
<dbReference type="Pfam" id="PF14420">
    <property type="entry name" value="Clr5"/>
    <property type="match status" value="1"/>
</dbReference>
<accession>A0A2I1DAN9</accession>
<evidence type="ECO:0000313" key="3">
    <source>
        <dbReference type="EMBL" id="PKY06948.1"/>
    </source>
</evidence>
<dbReference type="EMBL" id="MSFM01000002">
    <property type="protein sequence ID" value="PKY06948.1"/>
    <property type="molecule type" value="Genomic_DNA"/>
</dbReference>
<dbReference type="AlphaFoldDB" id="A0A2I1DAN9"/>
<feature type="domain" description="Clr5" evidence="2">
    <location>
        <begin position="28"/>
        <end position="80"/>
    </location>
</feature>
<dbReference type="VEuPathDB" id="FungiDB:P168DRAFT_315477"/>
<name>A0A2I1DAN9_ASPC2</name>
<evidence type="ECO:0000259" key="2">
    <source>
        <dbReference type="Pfam" id="PF14420"/>
    </source>
</evidence>
<evidence type="ECO:0000313" key="4">
    <source>
        <dbReference type="Proteomes" id="UP000234254"/>
    </source>
</evidence>